<gene>
    <name evidence="2" type="ORF">CCO02nite_26220</name>
</gene>
<feature type="compositionally biased region" description="Basic and acidic residues" evidence="1">
    <location>
        <begin position="310"/>
        <end position="319"/>
    </location>
</feature>
<protein>
    <submittedName>
        <fullName evidence="2">Uncharacterized protein</fullName>
    </submittedName>
</protein>
<sequence>MSVGKRVVVVDDLGAKYRRIRAAADVLAADLTAQYGDESTVDVRVDRVESIAELLAIGVDDLRAVDIFLVDFELNTATYDSDEVDLVDVTTPPVLSAERRLRNDDAEALTADERDLLAELDSVRTTRQVRATTGVGVLLYLTQALGLPADRPTNRVFAYVDLGQPTGRLFAAAARAWFHVPTFPFQKDEQALSTRTIATRLKGAKGDDYQQAVVDEAARRLDALLAPIPTRSNELTWLVRPDGLDPHSWFRALLAAKGSAATAPYKRLGLVERSALPKRPNPTTQFHDLLVARLYDGMRSFATAYTGDDDLGRSPRPRDSWPPSLAQLRADETRSEAEYDRDRARGRLHDELEATRSFWDADDVDAALNDWHRAALALRSLLEGEDPGDDEVRAQNRRWRSRMSRSYEGR</sequence>
<evidence type="ECO:0000313" key="3">
    <source>
        <dbReference type="Proteomes" id="UP000321720"/>
    </source>
</evidence>
<keyword evidence="3" id="KW-1185">Reference proteome</keyword>
<dbReference type="Proteomes" id="UP000321720">
    <property type="component" value="Unassembled WGS sequence"/>
</dbReference>
<comment type="caution">
    <text evidence="2">The sequence shown here is derived from an EMBL/GenBank/DDBJ whole genome shotgun (WGS) entry which is preliminary data.</text>
</comment>
<feature type="region of interest" description="Disordered" evidence="1">
    <location>
        <begin position="382"/>
        <end position="410"/>
    </location>
</feature>
<evidence type="ECO:0000313" key="2">
    <source>
        <dbReference type="EMBL" id="GEL95964.1"/>
    </source>
</evidence>
<proteinExistence type="predicted"/>
<evidence type="ECO:0000256" key="1">
    <source>
        <dbReference type="SAM" id="MobiDB-lite"/>
    </source>
</evidence>
<reference evidence="2 3" key="1">
    <citation type="submission" date="2019-07" db="EMBL/GenBank/DDBJ databases">
        <title>Whole genome shotgun sequence of Cellulomonas composti NBRC 100758.</title>
        <authorList>
            <person name="Hosoyama A."/>
            <person name="Uohara A."/>
            <person name="Ohji S."/>
            <person name="Ichikawa N."/>
        </authorList>
    </citation>
    <scope>NUCLEOTIDE SEQUENCE [LARGE SCALE GENOMIC DNA]</scope>
    <source>
        <strain evidence="2 3">NBRC 100758</strain>
    </source>
</reference>
<name>A0A511JDB1_9CELL</name>
<dbReference type="EMBL" id="BJWG01000013">
    <property type="protein sequence ID" value="GEL95964.1"/>
    <property type="molecule type" value="Genomic_DNA"/>
</dbReference>
<dbReference type="AlphaFoldDB" id="A0A511JDB1"/>
<organism evidence="2 3">
    <name type="scientific">Cellulomonas composti</name>
    <dbReference type="NCBI Taxonomy" id="266130"/>
    <lineage>
        <taxon>Bacteria</taxon>
        <taxon>Bacillati</taxon>
        <taxon>Actinomycetota</taxon>
        <taxon>Actinomycetes</taxon>
        <taxon>Micrococcales</taxon>
        <taxon>Cellulomonadaceae</taxon>
        <taxon>Cellulomonas</taxon>
    </lineage>
</organism>
<feature type="compositionally biased region" description="Basic and acidic residues" evidence="1">
    <location>
        <begin position="329"/>
        <end position="340"/>
    </location>
</feature>
<dbReference type="RefSeq" id="WP_146843600.1">
    <property type="nucleotide sequence ID" value="NZ_BJWG01000013.1"/>
</dbReference>
<accession>A0A511JDB1</accession>
<feature type="region of interest" description="Disordered" evidence="1">
    <location>
        <begin position="306"/>
        <end position="340"/>
    </location>
</feature>